<dbReference type="SUPFAM" id="SSF47413">
    <property type="entry name" value="lambda repressor-like DNA-binding domains"/>
    <property type="match status" value="1"/>
</dbReference>
<feature type="domain" description="HTH cro/C1-type" evidence="2">
    <location>
        <begin position="8"/>
        <end position="63"/>
    </location>
</feature>
<reference evidence="3 4" key="1">
    <citation type="submission" date="2020-07" db="EMBL/GenBank/DDBJ databases">
        <title>Sequencing the genomes of 1000 actinobacteria strains.</title>
        <authorList>
            <person name="Klenk H.-P."/>
        </authorList>
    </citation>
    <scope>NUCLEOTIDE SEQUENCE [LARGE SCALE GENOMIC DNA]</scope>
    <source>
        <strain evidence="3 4">DSM 44121</strain>
    </source>
</reference>
<dbReference type="InterPro" id="IPR010982">
    <property type="entry name" value="Lambda_DNA-bd_dom_sf"/>
</dbReference>
<comment type="caution">
    <text evidence="3">The sequence shown here is derived from an EMBL/GenBank/DDBJ whole genome shotgun (WGS) entry which is preliminary data.</text>
</comment>
<dbReference type="GO" id="GO:0003700">
    <property type="term" value="F:DNA-binding transcription factor activity"/>
    <property type="evidence" value="ECO:0007669"/>
    <property type="project" value="TreeGrafter"/>
</dbReference>
<name>A0A7W3J9V0_9MICO</name>
<dbReference type="InterPro" id="IPR001387">
    <property type="entry name" value="Cro/C1-type_HTH"/>
</dbReference>
<dbReference type="Proteomes" id="UP000540568">
    <property type="component" value="Unassembled WGS sequence"/>
</dbReference>
<evidence type="ECO:0000259" key="2">
    <source>
        <dbReference type="PROSITE" id="PS50943"/>
    </source>
</evidence>
<dbReference type="PANTHER" id="PTHR46797:SF1">
    <property type="entry name" value="METHYLPHOSPHONATE SYNTHASE"/>
    <property type="match status" value="1"/>
</dbReference>
<evidence type="ECO:0000256" key="1">
    <source>
        <dbReference type="ARBA" id="ARBA00023125"/>
    </source>
</evidence>
<sequence length="403" mass="43161">MTDLAENLARLRKAKDLSQEALAERAGVGVDTVARIERGTRTTCRPATLHRLAAALSVPAQALLTGDDHRQSALATNAEMVRLRQAITSGGLVPGLSDFAENTETVSLTGAERQTTAVWRLYVDGRHTELLALLPGVLADARRLVETNHGDEAAAGRRLLATTYRIAAGIAGRLGQDDLAWTAAERALDVARSSDDPELQEAIALRYLAWTLVRQGRENEAEQVATNAAEAIQPTMLDAEPVRTAVFGNLLFNAATAAVKAGAVHRAADLLAEARSAAARTMTSVVTEAAIFSPRAVALQEVDHWSRSNDPETALHQAATLQSVPGQLPAFWEAGSALHIASASLKTRRYDEALHHLDQAHRLAPDWATSQPLGVITMRALLDRATRRRGPRFAALADAFGAS</sequence>
<dbReference type="Gene3D" id="1.10.260.40">
    <property type="entry name" value="lambda repressor-like DNA-binding domains"/>
    <property type="match status" value="1"/>
</dbReference>
<dbReference type="EMBL" id="JACGWV010000001">
    <property type="protein sequence ID" value="MBA8808779.1"/>
    <property type="molecule type" value="Genomic_DNA"/>
</dbReference>
<dbReference type="InterPro" id="IPR011990">
    <property type="entry name" value="TPR-like_helical_dom_sf"/>
</dbReference>
<gene>
    <name evidence="3" type="ORF">FHX71_002721</name>
</gene>
<dbReference type="SUPFAM" id="SSF48452">
    <property type="entry name" value="TPR-like"/>
    <property type="match status" value="1"/>
</dbReference>
<keyword evidence="4" id="KW-1185">Reference proteome</keyword>
<organism evidence="3 4">
    <name type="scientific">Promicromonospora sukumoe</name>
    <dbReference type="NCBI Taxonomy" id="88382"/>
    <lineage>
        <taxon>Bacteria</taxon>
        <taxon>Bacillati</taxon>
        <taxon>Actinomycetota</taxon>
        <taxon>Actinomycetes</taxon>
        <taxon>Micrococcales</taxon>
        <taxon>Promicromonosporaceae</taxon>
        <taxon>Promicromonospora</taxon>
    </lineage>
</organism>
<evidence type="ECO:0000313" key="3">
    <source>
        <dbReference type="EMBL" id="MBA8808779.1"/>
    </source>
</evidence>
<dbReference type="GO" id="GO:0003677">
    <property type="term" value="F:DNA binding"/>
    <property type="evidence" value="ECO:0007669"/>
    <property type="project" value="UniProtKB-KW"/>
</dbReference>
<protein>
    <submittedName>
        <fullName evidence="3">Transcriptional regulator with XRE-family HTH domain</fullName>
    </submittedName>
</protein>
<dbReference type="CDD" id="cd00093">
    <property type="entry name" value="HTH_XRE"/>
    <property type="match status" value="1"/>
</dbReference>
<dbReference type="InterPro" id="IPR050807">
    <property type="entry name" value="TransReg_Diox_bact_type"/>
</dbReference>
<proteinExistence type="predicted"/>
<dbReference type="GO" id="GO:0005829">
    <property type="term" value="C:cytosol"/>
    <property type="evidence" value="ECO:0007669"/>
    <property type="project" value="TreeGrafter"/>
</dbReference>
<keyword evidence="1" id="KW-0238">DNA-binding</keyword>
<evidence type="ECO:0000313" key="4">
    <source>
        <dbReference type="Proteomes" id="UP000540568"/>
    </source>
</evidence>
<dbReference type="Pfam" id="PF13560">
    <property type="entry name" value="HTH_31"/>
    <property type="match status" value="1"/>
</dbReference>
<dbReference type="Gene3D" id="1.25.40.10">
    <property type="entry name" value="Tetratricopeptide repeat domain"/>
    <property type="match status" value="1"/>
</dbReference>
<dbReference type="PANTHER" id="PTHR46797">
    <property type="entry name" value="HTH-TYPE TRANSCRIPTIONAL REGULATOR"/>
    <property type="match status" value="1"/>
</dbReference>
<dbReference type="PROSITE" id="PS50943">
    <property type="entry name" value="HTH_CROC1"/>
    <property type="match status" value="1"/>
</dbReference>
<dbReference type="RefSeq" id="WP_182617040.1">
    <property type="nucleotide sequence ID" value="NZ_BAAATF010000003.1"/>
</dbReference>
<accession>A0A7W3J9V0</accession>
<dbReference type="AlphaFoldDB" id="A0A7W3J9V0"/>
<dbReference type="SMART" id="SM00530">
    <property type="entry name" value="HTH_XRE"/>
    <property type="match status" value="1"/>
</dbReference>